<organism evidence="2 3">
    <name type="scientific">Aspergillus mulundensis</name>
    <dbReference type="NCBI Taxonomy" id="1810919"/>
    <lineage>
        <taxon>Eukaryota</taxon>
        <taxon>Fungi</taxon>
        <taxon>Dikarya</taxon>
        <taxon>Ascomycota</taxon>
        <taxon>Pezizomycotina</taxon>
        <taxon>Eurotiomycetes</taxon>
        <taxon>Eurotiomycetidae</taxon>
        <taxon>Eurotiales</taxon>
        <taxon>Aspergillaceae</taxon>
        <taxon>Aspergillus</taxon>
        <taxon>Aspergillus subgen. Nidulantes</taxon>
    </lineage>
</organism>
<dbReference type="Proteomes" id="UP000256690">
    <property type="component" value="Unassembled WGS sequence"/>
</dbReference>
<dbReference type="InterPro" id="IPR029058">
    <property type="entry name" value="AB_hydrolase_fold"/>
</dbReference>
<gene>
    <name evidence="2" type="ORF">DSM5745_09759</name>
</gene>
<evidence type="ECO:0000313" key="2">
    <source>
        <dbReference type="EMBL" id="RDW64348.1"/>
    </source>
</evidence>
<protein>
    <submittedName>
        <fullName evidence="2">Uncharacterized protein</fullName>
    </submittedName>
</protein>
<dbReference type="EMBL" id="PVWQ01000014">
    <property type="protein sequence ID" value="RDW64348.1"/>
    <property type="molecule type" value="Genomic_DNA"/>
</dbReference>
<dbReference type="Gene3D" id="3.40.50.1820">
    <property type="entry name" value="alpha/beta hydrolase"/>
    <property type="match status" value="1"/>
</dbReference>
<feature type="signal peptide" evidence="1">
    <location>
        <begin position="1"/>
        <end position="17"/>
    </location>
</feature>
<feature type="chain" id="PRO_5017590947" evidence="1">
    <location>
        <begin position="18"/>
        <end position="266"/>
    </location>
</feature>
<dbReference type="RefSeq" id="XP_026599507.1">
    <property type="nucleotide sequence ID" value="XM_026751775.1"/>
</dbReference>
<dbReference type="GeneID" id="38120129"/>
<evidence type="ECO:0000256" key="1">
    <source>
        <dbReference type="SAM" id="SignalP"/>
    </source>
</evidence>
<dbReference type="STRING" id="1810919.A0A3D8QRP6"/>
<accession>A0A3D8QRP6</accession>
<evidence type="ECO:0000313" key="3">
    <source>
        <dbReference type="Proteomes" id="UP000256690"/>
    </source>
</evidence>
<reference evidence="2 3" key="1">
    <citation type="journal article" date="2018" name="IMA Fungus">
        <title>IMA Genome-F 9: Draft genome sequence of Annulohypoxylon stygium, Aspergillus mulundensis, Berkeleyomyces basicola (syn. Thielaviopsis basicola), Ceratocystis smalleyi, two Cercospora beticola strains, Coleophoma cylindrospora, Fusarium fracticaudum, Phialophora cf. hyalina, and Morchella septimelata.</title>
        <authorList>
            <person name="Wingfield B.D."/>
            <person name="Bills G.F."/>
            <person name="Dong Y."/>
            <person name="Huang W."/>
            <person name="Nel W.J."/>
            <person name="Swalarsk-Parry B.S."/>
            <person name="Vaghefi N."/>
            <person name="Wilken P.M."/>
            <person name="An Z."/>
            <person name="de Beer Z.W."/>
            <person name="De Vos L."/>
            <person name="Chen L."/>
            <person name="Duong T.A."/>
            <person name="Gao Y."/>
            <person name="Hammerbacher A."/>
            <person name="Kikkert J.R."/>
            <person name="Li Y."/>
            <person name="Li H."/>
            <person name="Li K."/>
            <person name="Li Q."/>
            <person name="Liu X."/>
            <person name="Ma X."/>
            <person name="Naidoo K."/>
            <person name="Pethybridge S.J."/>
            <person name="Sun J."/>
            <person name="Steenkamp E.T."/>
            <person name="van der Nest M.A."/>
            <person name="van Wyk S."/>
            <person name="Wingfield M.J."/>
            <person name="Xiong C."/>
            <person name="Yue Q."/>
            <person name="Zhang X."/>
        </authorList>
    </citation>
    <scope>NUCLEOTIDE SEQUENCE [LARGE SCALE GENOMIC DNA]</scope>
    <source>
        <strain evidence="2 3">DSM 5745</strain>
    </source>
</reference>
<keyword evidence="3" id="KW-1185">Reference proteome</keyword>
<dbReference type="SUPFAM" id="SSF53474">
    <property type="entry name" value="alpha/beta-Hydrolases"/>
    <property type="match status" value="1"/>
</dbReference>
<dbReference type="AlphaFoldDB" id="A0A3D8QRP6"/>
<name>A0A3D8QRP6_9EURO</name>
<proteinExistence type="predicted"/>
<sequence>MKVYMSLALGLALGANAADHGSTYGGSGPYKSYYFEVESLSNHTFYQPLESGLKEYGSDLKLPVIVWGNGGCDPWHYVLNIFHSTPKIGLKFRNFLGEITSWGSLAIATGAAFTDPETYVDSSNSSGQATGQNPAALTEAIDWVYENAGKGDWTHIDKTRIGVWGQSCGGLEAYTAGAHDERGERDYASLPESTPAWKGSHTLGHSAAYDLPNAGISGVTARKIMQWVLRGEDSARSWFVGDEPFQEGYVNVTYRNLERIQVTPIQ</sequence>
<dbReference type="OrthoDB" id="2141514at2759"/>
<comment type="caution">
    <text evidence="2">The sequence shown here is derived from an EMBL/GenBank/DDBJ whole genome shotgun (WGS) entry which is preliminary data.</text>
</comment>
<keyword evidence="1" id="KW-0732">Signal</keyword>